<name>A0A0W8FHW8_9ZZZZ</name>
<accession>A0A0W8FHW8</accession>
<dbReference type="AlphaFoldDB" id="A0A0W8FHW8"/>
<dbReference type="CDD" id="cd00865">
    <property type="entry name" value="PEBP_bact_arch"/>
    <property type="match status" value="1"/>
</dbReference>
<reference evidence="1" key="1">
    <citation type="journal article" date="2015" name="Proc. Natl. Acad. Sci. U.S.A.">
        <title>Networks of energetic and metabolic interactions define dynamics in microbial communities.</title>
        <authorList>
            <person name="Embree M."/>
            <person name="Liu J.K."/>
            <person name="Al-Bassam M.M."/>
            <person name="Zengler K."/>
        </authorList>
    </citation>
    <scope>NUCLEOTIDE SEQUENCE</scope>
</reference>
<dbReference type="NCBIfam" id="TIGR00481">
    <property type="entry name" value="YbhB/YbcL family Raf kinase inhibitor-like protein"/>
    <property type="match status" value="1"/>
</dbReference>
<dbReference type="InterPro" id="IPR036610">
    <property type="entry name" value="PEBP-like_sf"/>
</dbReference>
<sequence>MGRLSVQLRSAELPIRSTCYGGDISPEIRIGRLNPAVQSIAVFALNPFEPGCSHTAWIIWNIEPRATIPEGIPKEGRVTHPLSALQGINDAGSIGYRGPCPRSGEMHRYLFKVYGLDAMLDLPPGAAKHQVIGAMKGHVLQFGDTIAIYG</sequence>
<evidence type="ECO:0008006" key="2">
    <source>
        <dbReference type="Google" id="ProtNLM"/>
    </source>
</evidence>
<comment type="caution">
    <text evidence="1">The sequence shown here is derived from an EMBL/GenBank/DDBJ whole genome shotgun (WGS) entry which is preliminary data.</text>
</comment>
<gene>
    <name evidence="1" type="ORF">ASZ90_009784</name>
</gene>
<organism evidence="1">
    <name type="scientific">hydrocarbon metagenome</name>
    <dbReference type="NCBI Taxonomy" id="938273"/>
    <lineage>
        <taxon>unclassified sequences</taxon>
        <taxon>metagenomes</taxon>
        <taxon>ecological metagenomes</taxon>
    </lineage>
</organism>
<dbReference type="InterPro" id="IPR005247">
    <property type="entry name" value="YbhB_YbcL/LppC-like"/>
</dbReference>
<dbReference type="EMBL" id="LNQE01001187">
    <property type="protein sequence ID" value="KUG20471.1"/>
    <property type="molecule type" value="Genomic_DNA"/>
</dbReference>
<proteinExistence type="predicted"/>
<evidence type="ECO:0000313" key="1">
    <source>
        <dbReference type="EMBL" id="KUG20471.1"/>
    </source>
</evidence>
<dbReference type="SUPFAM" id="SSF49777">
    <property type="entry name" value="PEBP-like"/>
    <property type="match status" value="1"/>
</dbReference>
<dbReference type="InterPro" id="IPR008914">
    <property type="entry name" value="PEBP"/>
</dbReference>
<protein>
    <recommendedName>
        <fullName evidence="2">Phospholipid-binding protein</fullName>
    </recommendedName>
</protein>
<dbReference type="Gene3D" id="3.90.280.10">
    <property type="entry name" value="PEBP-like"/>
    <property type="match status" value="1"/>
</dbReference>
<dbReference type="Pfam" id="PF01161">
    <property type="entry name" value="PBP"/>
    <property type="match status" value="1"/>
</dbReference>